<comment type="similarity">
    <text evidence="1">Belongs to the eukaryotic ribosomal protein eS19 family.</text>
</comment>
<dbReference type="InterPro" id="IPR001266">
    <property type="entry name" value="Ribosomal_eS19"/>
</dbReference>
<dbReference type="InterPro" id="IPR036390">
    <property type="entry name" value="WH_DNA-bd_sf"/>
</dbReference>
<evidence type="ECO:0000313" key="5">
    <source>
        <dbReference type="Proteomes" id="UP000734854"/>
    </source>
</evidence>
<dbReference type="Gene3D" id="1.10.10.10">
    <property type="entry name" value="Winged helix-like DNA-binding domain superfamily/Winged helix DNA-binding domain"/>
    <property type="match status" value="1"/>
</dbReference>
<name>A0A8J5CAZ3_ZINOF</name>
<keyword evidence="2" id="KW-0689">Ribosomal protein</keyword>
<evidence type="ECO:0000256" key="2">
    <source>
        <dbReference type="ARBA" id="ARBA00022980"/>
    </source>
</evidence>
<evidence type="ECO:0000256" key="1">
    <source>
        <dbReference type="ARBA" id="ARBA00010014"/>
    </source>
</evidence>
<evidence type="ECO:0000256" key="3">
    <source>
        <dbReference type="ARBA" id="ARBA00023274"/>
    </source>
</evidence>
<gene>
    <name evidence="4" type="ORF">ZIOFF_068813</name>
</gene>
<dbReference type="GO" id="GO:0003735">
    <property type="term" value="F:structural constituent of ribosome"/>
    <property type="evidence" value="ECO:0007669"/>
    <property type="project" value="InterPro"/>
</dbReference>
<dbReference type="Proteomes" id="UP000734854">
    <property type="component" value="Unassembled WGS sequence"/>
</dbReference>
<dbReference type="GO" id="GO:0006412">
    <property type="term" value="P:translation"/>
    <property type="evidence" value="ECO:0007669"/>
    <property type="project" value="InterPro"/>
</dbReference>
<comment type="caution">
    <text evidence="4">The sequence shown here is derived from an EMBL/GenBank/DDBJ whole genome shotgun (WGS) entry which is preliminary data.</text>
</comment>
<dbReference type="AlphaFoldDB" id="A0A8J5CAZ3"/>
<dbReference type="SUPFAM" id="SSF46785">
    <property type="entry name" value="Winged helix' DNA-binding domain"/>
    <property type="match status" value="1"/>
</dbReference>
<accession>A0A8J5CAZ3</accession>
<dbReference type="GO" id="GO:0022627">
    <property type="term" value="C:cytosolic small ribosomal subunit"/>
    <property type="evidence" value="ECO:0007669"/>
    <property type="project" value="TreeGrafter"/>
</dbReference>
<dbReference type="Pfam" id="PF01090">
    <property type="entry name" value="Ribosomal_S19e"/>
    <property type="match status" value="1"/>
</dbReference>
<organism evidence="4 5">
    <name type="scientific">Zingiber officinale</name>
    <name type="common">Ginger</name>
    <name type="synonym">Amomum zingiber</name>
    <dbReference type="NCBI Taxonomy" id="94328"/>
    <lineage>
        <taxon>Eukaryota</taxon>
        <taxon>Viridiplantae</taxon>
        <taxon>Streptophyta</taxon>
        <taxon>Embryophyta</taxon>
        <taxon>Tracheophyta</taxon>
        <taxon>Spermatophyta</taxon>
        <taxon>Magnoliopsida</taxon>
        <taxon>Liliopsida</taxon>
        <taxon>Zingiberales</taxon>
        <taxon>Zingiberaceae</taxon>
        <taxon>Zingiber</taxon>
    </lineage>
</organism>
<protein>
    <submittedName>
        <fullName evidence="4">Uncharacterized protein</fullName>
    </submittedName>
</protein>
<evidence type="ECO:0000313" key="4">
    <source>
        <dbReference type="EMBL" id="KAG6471372.1"/>
    </source>
</evidence>
<sequence>MDRHCEDLNIQAKELAPYDPDWFYIRAASMARKMHLRQGIGVGGFHKMYGGHRMNGSRPPHFCKSSAAIARNILLLFF</sequence>
<keyword evidence="5" id="KW-1185">Reference proteome</keyword>
<dbReference type="GO" id="GO:0000028">
    <property type="term" value="P:ribosomal small subunit assembly"/>
    <property type="evidence" value="ECO:0007669"/>
    <property type="project" value="TreeGrafter"/>
</dbReference>
<reference evidence="4 5" key="1">
    <citation type="submission" date="2020-08" db="EMBL/GenBank/DDBJ databases">
        <title>Plant Genome Project.</title>
        <authorList>
            <person name="Zhang R.-G."/>
        </authorList>
    </citation>
    <scope>NUCLEOTIDE SEQUENCE [LARGE SCALE GENOMIC DNA]</scope>
    <source>
        <tissue evidence="4">Rhizome</tissue>
    </source>
</reference>
<dbReference type="GO" id="GO:0003723">
    <property type="term" value="F:RNA binding"/>
    <property type="evidence" value="ECO:0007669"/>
    <property type="project" value="TreeGrafter"/>
</dbReference>
<keyword evidence="3" id="KW-0687">Ribonucleoprotein</keyword>
<dbReference type="PANTHER" id="PTHR11710:SF0">
    <property type="entry name" value="40S RIBOSOMAL PROTEIN S19"/>
    <property type="match status" value="1"/>
</dbReference>
<dbReference type="InterPro" id="IPR036388">
    <property type="entry name" value="WH-like_DNA-bd_sf"/>
</dbReference>
<dbReference type="EMBL" id="JACMSC010000020">
    <property type="protein sequence ID" value="KAG6471372.1"/>
    <property type="molecule type" value="Genomic_DNA"/>
</dbReference>
<dbReference type="SMART" id="SM01413">
    <property type="entry name" value="Ribosomal_S19e"/>
    <property type="match status" value="1"/>
</dbReference>
<dbReference type="PANTHER" id="PTHR11710">
    <property type="entry name" value="40S RIBOSOMAL PROTEIN S19"/>
    <property type="match status" value="1"/>
</dbReference>
<proteinExistence type="inferred from homology"/>